<organism evidence="1 2">
    <name type="scientific">Smallanthus sonchifolius</name>
    <dbReference type="NCBI Taxonomy" id="185202"/>
    <lineage>
        <taxon>Eukaryota</taxon>
        <taxon>Viridiplantae</taxon>
        <taxon>Streptophyta</taxon>
        <taxon>Embryophyta</taxon>
        <taxon>Tracheophyta</taxon>
        <taxon>Spermatophyta</taxon>
        <taxon>Magnoliopsida</taxon>
        <taxon>eudicotyledons</taxon>
        <taxon>Gunneridae</taxon>
        <taxon>Pentapetalae</taxon>
        <taxon>asterids</taxon>
        <taxon>campanulids</taxon>
        <taxon>Asterales</taxon>
        <taxon>Asteraceae</taxon>
        <taxon>Asteroideae</taxon>
        <taxon>Heliantheae alliance</taxon>
        <taxon>Millerieae</taxon>
        <taxon>Smallanthus</taxon>
    </lineage>
</organism>
<reference evidence="1 2" key="2">
    <citation type="journal article" date="2022" name="Mol. Ecol. Resour.">
        <title>The genomes of chicory, endive, great burdock and yacon provide insights into Asteraceae paleo-polyploidization history and plant inulin production.</title>
        <authorList>
            <person name="Fan W."/>
            <person name="Wang S."/>
            <person name="Wang H."/>
            <person name="Wang A."/>
            <person name="Jiang F."/>
            <person name="Liu H."/>
            <person name="Zhao H."/>
            <person name="Xu D."/>
            <person name="Zhang Y."/>
        </authorList>
    </citation>
    <scope>NUCLEOTIDE SEQUENCE [LARGE SCALE GENOMIC DNA]</scope>
    <source>
        <strain evidence="2">cv. Yunnan</strain>
        <tissue evidence="1">Leaves</tissue>
    </source>
</reference>
<keyword evidence="2" id="KW-1185">Reference proteome</keyword>
<comment type="caution">
    <text evidence="1">The sequence shown here is derived from an EMBL/GenBank/DDBJ whole genome shotgun (WGS) entry which is preliminary data.</text>
</comment>
<dbReference type="Proteomes" id="UP001056120">
    <property type="component" value="Linkage Group LG17"/>
</dbReference>
<reference evidence="2" key="1">
    <citation type="journal article" date="2022" name="Mol. Ecol. Resour.">
        <title>The genomes of chicory, endive, great burdock and yacon provide insights into Asteraceae palaeo-polyploidization history and plant inulin production.</title>
        <authorList>
            <person name="Fan W."/>
            <person name="Wang S."/>
            <person name="Wang H."/>
            <person name="Wang A."/>
            <person name="Jiang F."/>
            <person name="Liu H."/>
            <person name="Zhao H."/>
            <person name="Xu D."/>
            <person name="Zhang Y."/>
        </authorList>
    </citation>
    <scope>NUCLEOTIDE SEQUENCE [LARGE SCALE GENOMIC DNA]</scope>
    <source>
        <strain evidence="2">cv. Yunnan</strain>
    </source>
</reference>
<evidence type="ECO:0000313" key="2">
    <source>
        <dbReference type="Proteomes" id="UP001056120"/>
    </source>
</evidence>
<protein>
    <submittedName>
        <fullName evidence="1">Uncharacterized protein</fullName>
    </submittedName>
</protein>
<gene>
    <name evidence="1" type="ORF">L1987_52497</name>
</gene>
<accession>A0ACB9ESY9</accession>
<sequence>MEDVAAPSELANHIVLIIISRADEAHPIHKPLAVVVQILKSNNRKIHEAYILLVVARVHTAVSKPIRDGIFDEVEQIGLDSKNGDEETDVEDDLKTTFED</sequence>
<evidence type="ECO:0000313" key="1">
    <source>
        <dbReference type="EMBL" id="KAI3762074.1"/>
    </source>
</evidence>
<proteinExistence type="predicted"/>
<dbReference type="EMBL" id="CM042034">
    <property type="protein sequence ID" value="KAI3762074.1"/>
    <property type="molecule type" value="Genomic_DNA"/>
</dbReference>
<name>A0ACB9ESY9_9ASTR</name>